<evidence type="ECO:0000313" key="2">
    <source>
        <dbReference type="EMBL" id="EHA26855.1"/>
    </source>
</evidence>
<proteinExistence type="predicted"/>
<comment type="caution">
    <text evidence="2">The sequence shown here is derived from an EMBL/GenBank/DDBJ whole genome shotgun (WGS) entry which is preliminary data.</text>
</comment>
<evidence type="ECO:0000256" key="1">
    <source>
        <dbReference type="SAM" id="MobiDB-lite"/>
    </source>
</evidence>
<dbReference type="EMBL" id="ACJE01000004">
    <property type="protein sequence ID" value="EHA26855.1"/>
    <property type="molecule type" value="Genomic_DNA"/>
</dbReference>
<protein>
    <submittedName>
        <fullName evidence="2">Uncharacterized protein</fullName>
    </submittedName>
</protein>
<gene>
    <name evidence="2" type="ORF">ASPNIDRAFT_35717</name>
</gene>
<evidence type="ECO:0000313" key="3">
    <source>
        <dbReference type="Proteomes" id="UP000009038"/>
    </source>
</evidence>
<organism evidence="2 3">
    <name type="scientific">Aspergillus niger (strain ATCC 1015 / CBS 113.46 / FGSC A1144 / LSHB Ac4 / NCTC 3858a / NRRL 328 / USDA 3528.7)</name>
    <dbReference type="NCBI Taxonomy" id="380704"/>
    <lineage>
        <taxon>Eukaryota</taxon>
        <taxon>Fungi</taxon>
        <taxon>Dikarya</taxon>
        <taxon>Ascomycota</taxon>
        <taxon>Pezizomycotina</taxon>
        <taxon>Eurotiomycetes</taxon>
        <taxon>Eurotiomycetidae</taxon>
        <taxon>Eurotiales</taxon>
        <taxon>Aspergillaceae</taxon>
        <taxon>Aspergillus</taxon>
        <taxon>Aspergillus subgen. Circumdati</taxon>
    </lineage>
</organism>
<reference evidence="2 3" key="1">
    <citation type="journal article" date="2011" name="Genome Res.">
        <title>Comparative genomics of citric-acid-producing Aspergillus niger ATCC 1015 versus enzyme-producing CBS 513.88.</title>
        <authorList>
            <person name="Andersen M.R."/>
            <person name="Salazar M.P."/>
            <person name="Schaap P.J."/>
            <person name="van de Vondervoort P.J."/>
            <person name="Culley D."/>
            <person name="Thykaer J."/>
            <person name="Frisvad J.C."/>
            <person name="Nielsen K.F."/>
            <person name="Albang R."/>
            <person name="Albermann K."/>
            <person name="Berka R.M."/>
            <person name="Braus G.H."/>
            <person name="Braus-Stromeyer S.A."/>
            <person name="Corrochano L.M."/>
            <person name="Dai Z."/>
            <person name="van Dijck P.W."/>
            <person name="Hofmann G."/>
            <person name="Lasure L.L."/>
            <person name="Magnuson J.K."/>
            <person name="Menke H."/>
            <person name="Meijer M."/>
            <person name="Meijer S.L."/>
            <person name="Nielsen J.B."/>
            <person name="Nielsen M.L."/>
            <person name="van Ooyen A.J."/>
            <person name="Pel H.J."/>
            <person name="Poulsen L."/>
            <person name="Samson R.A."/>
            <person name="Stam H."/>
            <person name="Tsang A."/>
            <person name="van den Brink J.M."/>
            <person name="Atkins A."/>
            <person name="Aerts A."/>
            <person name="Shapiro H."/>
            <person name="Pangilinan J."/>
            <person name="Salamov A."/>
            <person name="Lou Y."/>
            <person name="Lindquist E."/>
            <person name="Lucas S."/>
            <person name="Grimwood J."/>
            <person name="Grigoriev I.V."/>
            <person name="Kubicek C.P."/>
            <person name="Martinez D."/>
            <person name="van Peij N.N."/>
            <person name="Roubos J.A."/>
            <person name="Nielsen J."/>
            <person name="Baker S.E."/>
        </authorList>
    </citation>
    <scope>NUCLEOTIDE SEQUENCE [LARGE SCALE GENOMIC DNA]</scope>
    <source>
        <strain evidence="3">ATCC 1015 / CBS 113.46 / FGSC A1144 / LSHB Ac4 / NCTC 3858a / NRRL 328 / USDA 3528.7</strain>
    </source>
</reference>
<feature type="region of interest" description="Disordered" evidence="1">
    <location>
        <begin position="61"/>
        <end position="84"/>
    </location>
</feature>
<sequence length="195" mass="21570">MHSLAEDGLDGGVETKRRSVIVMEPVAYEMHLSRAPYIPIGTNPRRIENEKEGSIVDVLCSIRSGDGGDDGGGGGGGGGDDDVDDVVNDGGGGFVLPYAYMFHCRSETSSRSTWRFSDADHSGSLRCDDRGTDHPPKRIGRTTTLEEEWGKDEMTWYLPQLARVSLRWVLLPGEDPEILDELLMIMMMIQFHDPR</sequence>
<name>G3XTY2_ASPNA</name>
<dbReference type="Proteomes" id="UP000009038">
    <property type="component" value="Unassembled WGS sequence"/>
</dbReference>
<dbReference type="HOGENOM" id="CLU_1396005_0_0_1"/>
<dbReference type="AlphaFoldDB" id="G3XTY2"/>
<accession>G3XTY2</accession>